<accession>A0A8S3VFG7</accession>
<protein>
    <submittedName>
        <fullName evidence="1">Uncharacterized protein</fullName>
    </submittedName>
</protein>
<sequence>MEKRMSATHRISKDVGDTSYTIFNTYAIQHVTRSNSLFFQIKLMVMTRRKSNLNLCRRKRSRIQPDVDQPIRSPTKSRSVKIKTMQILICHQNKNAWQKNKFHPMSITEEISTKPPVDLSKSHDKGPTGPCIRLFADQLQNDMLHEMEHEIKDPPKYDKPQELIALAPAVLNQNNCADSIVKFFKVVSDGKFPLDNIAFLL</sequence>
<dbReference type="EMBL" id="CAJPWZ010003315">
    <property type="protein sequence ID" value="CAG2256736.1"/>
    <property type="molecule type" value="Genomic_DNA"/>
</dbReference>
<organism evidence="1 2">
    <name type="scientific">Mytilus edulis</name>
    <name type="common">Blue mussel</name>
    <dbReference type="NCBI Taxonomy" id="6550"/>
    <lineage>
        <taxon>Eukaryota</taxon>
        <taxon>Metazoa</taxon>
        <taxon>Spiralia</taxon>
        <taxon>Lophotrochozoa</taxon>
        <taxon>Mollusca</taxon>
        <taxon>Bivalvia</taxon>
        <taxon>Autobranchia</taxon>
        <taxon>Pteriomorphia</taxon>
        <taxon>Mytilida</taxon>
        <taxon>Mytiloidea</taxon>
        <taxon>Mytilidae</taxon>
        <taxon>Mytilinae</taxon>
        <taxon>Mytilus</taxon>
    </lineage>
</organism>
<comment type="caution">
    <text evidence="1">The sequence shown here is derived from an EMBL/GenBank/DDBJ whole genome shotgun (WGS) entry which is preliminary data.</text>
</comment>
<name>A0A8S3VFG7_MYTED</name>
<reference evidence="1" key="1">
    <citation type="submission" date="2021-03" db="EMBL/GenBank/DDBJ databases">
        <authorList>
            <person name="Bekaert M."/>
        </authorList>
    </citation>
    <scope>NUCLEOTIDE SEQUENCE</scope>
</reference>
<proteinExistence type="predicted"/>
<gene>
    <name evidence="1" type="ORF">MEDL_68056</name>
</gene>
<dbReference type="Proteomes" id="UP000683360">
    <property type="component" value="Unassembled WGS sequence"/>
</dbReference>
<dbReference type="AlphaFoldDB" id="A0A8S3VFG7"/>
<evidence type="ECO:0000313" key="1">
    <source>
        <dbReference type="EMBL" id="CAG2256736.1"/>
    </source>
</evidence>
<keyword evidence="2" id="KW-1185">Reference proteome</keyword>
<evidence type="ECO:0000313" key="2">
    <source>
        <dbReference type="Proteomes" id="UP000683360"/>
    </source>
</evidence>
<dbReference type="OrthoDB" id="6191077at2759"/>